<dbReference type="Proteomes" id="UP000249547">
    <property type="component" value="Unassembled WGS sequence"/>
</dbReference>
<protein>
    <submittedName>
        <fullName evidence="1">Uncharacterized protein</fullName>
    </submittedName>
</protein>
<dbReference type="OrthoDB" id="8263000at2"/>
<gene>
    <name evidence="1" type="ORF">LX64_01644</name>
</gene>
<sequence>MSDLKFISKAKNTGFPEYLDFDTLRLQGIQHIAALSGKIWTDHNFHDPGMTMLDALCYVLTDLDYRTKFDFKDLVAKANNEQPEDNFYTAAQILGNNPLTEIDIRKMLIDIKGVRNAWIEKTKPSDYSLTFACATGKLQYAPLTVNSKQVPLKGLYRVLIEPDDTSAAAYELDACGNSVFPLSEVVKEVEERLYAHRNLCEDIFDVVVLDKTQVGLCMHIELAANYDPEAVQLAIYTAIQEFLSPSPKFYSLSQMLDKKVRMEEIFEGRPYNFDQDKALQQNGFIDTNELLSIERQTVLYASDLYRIIMDVPGVAGITRLMMSKYNDGEYNNGEEPGGEEWQLPLDPYRRPVFSPERSNTIFYRNKLPFTANTAKVNQQFAKRLSDYNKLPKKDEGLDTMVPTGRYMDLATYKSIQYEFPAVYAIGKNDVSKNDTAIRKAQALQLQAYLLFFDRILADYFAQLAKIRPLFSMQTGGEPATYFPANIDAVPGLSNLLRYEKQLPVTTTGEPFKGMKLAHEPHEKNVTGPKTYTTLYSRDEAMKRIMNACAENNVVSNVAYIESADYWMVELLDLSENVLLEATVYFYTKEDAQQAARDLIFLAGIPANYYLVNEREAESFSFDLVYIDANYNSLLNTLYESKEQYQVRKEKLLNHLLARFSEDFTDYALMMYNLNGKQNDPARNIEDKANFLSNYAQTSANRSLAINYRNKYTTIPSSGLENRVKGLMGIRPAPTGSLNNFDLVTTIQQTQFSLVLTYAGIELFKSESLHDQAKDAYLQFLQYAKNVANYKTFGCTSEDVFGFIVQSPVGAEEYISVPCTVTFTSAEERDEMMEWCVKFFNEDGKPSYYLQTSTGFYFQFLDNDNTVLLRSKKGFDTAEASLQHAYDLIDFMQNEVVWKTVKAPNVDIYNVVVVDGITQLAIHPKAFHQKAAADEAKQWLYNYFRQHNLRYIESSEALTNWQSAYNDTQWKGFRPFKQQEQLPAAFLQFVMAAADIDQYHQTITSEGKVELSVIGAGDGEENVPVVLSVQAQLYETTEAAQAAIFEAKQVYHETYHTLKGMVHPVQAVYAYIVADEAPAGFPSPLMKTTKAIPKGQGLGAFLHKLLHLATDPARLLVAPLDECYFVVRLRNHHQEVLAESEPLTSKEDADALLMFILNAANNENLRTELSPSIEMQGLLWKHADTQVPLMQGLSVWEEANEAMTAFVSNAMLLTHLQIVPHDEQNGKFGFKVINTKNIYFAKQANYYDTPQERDAAVAQLQLQLDSLCNRQATSIIDSSNYYFAIQDGSDVLLTEPHPYASLFGAEEGFYKAIRFGKTYAYYVKTVVDNCTFGFYLVDDEEAITAFHPHTYLTEEERDEAIERIINFLKDHGASIITTQMPGYWKPVTKWLTCHLQPGDALEGINENASQEEAEQVLIGILELAKTAGNYNIVLEDQLYKIYLEEAGTRVAFHGQTFCCKSFADKAIARLVEFAKYKILDTDPVLLNTAKNVQTVPFIDNDNIPDEEKLVGYRLWDRDQRLARFNQSFLDKATTEQAALDLLHKYQRVQPTYTVMDRGEGAVAYIKGEYYFVISRNEENLWQSLQGYASVENALKAFEEVRYQVLEQSLKVANYQPWTSTDTALVLLDECGEPLVQCCAEFESHTDYMVAVRARQLFALRHGVYMIDGRFSFHLYNTQTNRYDWEAVQTYATEEQAWKALSECLQLLRYRGSYCIERDPEANRCIIQIAHILLDIQYVTKECVKKEEEEEDKNDQEKINVEDAAWERLQVFLDSERGLDTQFFRYTDYTHCCKYGFRMVDVKTYRVAQLSSWYQSMQKRENERLNLMADVLCMKRVYGWFLRDAVHNPAIDEALLACYFKQPLNLHFNKLWLRYNGLPAMEDGIWTLNSEVLQGTTITQFFYEMKVGGQVIWQSVNRYLTKEDAQRNESQYFIYLLEIARSITSYSVETVIGCENAFTIALRDIDGAIIATSPGHVCKEDVDKEVNTRIFNALMFPIVEQDGEFAFEVNEIIQIVAGDKVTYSAQQVWESVITYDTPQLAMDALIQSLKLFRVLDNYQRNDEDVAGPYSVTLVDPAGVMALHPLVYTRLSDRDAAIDLVQRAISSEGMRLVEHILLRPRQQAVVYETLEVEMLWFPNGKQNSQQKLLIKGETSFNGNLQAFIQALKLATATTGGVTMKDNGPNQELNWWNNGMKIAAAEMPGKNMNEWNAEVQMVLKDAFAEQASFESANTGLSRVVTEGFSVSNALFPVCSEADFCSYVDPNAPKYVDEKFTDRTFLVDPYSFWATVVLPAWPQRFRKTRFRQFFEDTLRKEAPAHIRLHIVWVSPQQMLQFETAYKNWLQALANDMGCDFVSSQQALVETISNLKNVFPAEYLDDAGDMNDQSLLLLDEAMLG</sequence>
<keyword evidence="2" id="KW-1185">Reference proteome</keyword>
<dbReference type="RefSeq" id="WP_111597130.1">
    <property type="nucleotide sequence ID" value="NZ_QLLL01000003.1"/>
</dbReference>
<reference evidence="1 2" key="1">
    <citation type="submission" date="2018-06" db="EMBL/GenBank/DDBJ databases">
        <title>Genomic Encyclopedia of Archaeal and Bacterial Type Strains, Phase II (KMG-II): from individual species to whole genera.</title>
        <authorList>
            <person name="Goeker M."/>
        </authorList>
    </citation>
    <scope>NUCLEOTIDE SEQUENCE [LARGE SCALE GENOMIC DNA]</scope>
    <source>
        <strain evidence="1 2">DSM 23857</strain>
    </source>
</reference>
<accession>A0A327QXZ2</accession>
<evidence type="ECO:0000313" key="1">
    <source>
        <dbReference type="EMBL" id="RAJ06517.1"/>
    </source>
</evidence>
<proteinExistence type="predicted"/>
<name>A0A327QXZ2_9BACT</name>
<dbReference type="EMBL" id="QLLL01000003">
    <property type="protein sequence ID" value="RAJ06517.1"/>
    <property type="molecule type" value="Genomic_DNA"/>
</dbReference>
<evidence type="ECO:0000313" key="2">
    <source>
        <dbReference type="Proteomes" id="UP000249547"/>
    </source>
</evidence>
<comment type="caution">
    <text evidence="1">The sequence shown here is derived from an EMBL/GenBank/DDBJ whole genome shotgun (WGS) entry which is preliminary data.</text>
</comment>
<organism evidence="1 2">
    <name type="scientific">Chitinophaga skermanii</name>
    <dbReference type="NCBI Taxonomy" id="331697"/>
    <lineage>
        <taxon>Bacteria</taxon>
        <taxon>Pseudomonadati</taxon>
        <taxon>Bacteroidota</taxon>
        <taxon>Chitinophagia</taxon>
        <taxon>Chitinophagales</taxon>
        <taxon>Chitinophagaceae</taxon>
        <taxon>Chitinophaga</taxon>
    </lineage>
</organism>